<accession>A0A5M3XUA1</accession>
<evidence type="ECO:0000313" key="1">
    <source>
        <dbReference type="EMBL" id="GES24466.1"/>
    </source>
</evidence>
<dbReference type="EMBL" id="BLAF01000052">
    <property type="protein sequence ID" value="GES24466.1"/>
    <property type="molecule type" value="Genomic_DNA"/>
</dbReference>
<name>A0A5M3XUA1_9ACTN</name>
<dbReference type="AlphaFoldDB" id="A0A5M3XUA1"/>
<comment type="caution">
    <text evidence="1">The sequence shown here is derived from an EMBL/GenBank/DDBJ whole genome shotgun (WGS) entry which is preliminary data.</text>
</comment>
<keyword evidence="2" id="KW-1185">Reference proteome</keyword>
<protein>
    <submittedName>
        <fullName evidence="1">Uncharacterized protein</fullName>
    </submittedName>
</protein>
<gene>
    <name evidence="1" type="ORF">Aple_073650</name>
</gene>
<dbReference type="RefSeq" id="WP_155349300.1">
    <property type="nucleotide sequence ID" value="NZ_BAAAHM010000040.1"/>
</dbReference>
<proteinExistence type="predicted"/>
<evidence type="ECO:0000313" key="2">
    <source>
        <dbReference type="Proteomes" id="UP000377595"/>
    </source>
</evidence>
<reference evidence="1 2" key="1">
    <citation type="submission" date="2019-10" db="EMBL/GenBank/DDBJ databases">
        <title>Whole genome shotgun sequence of Acrocarpospora pleiomorpha NBRC 16267.</title>
        <authorList>
            <person name="Ichikawa N."/>
            <person name="Kimura A."/>
            <person name="Kitahashi Y."/>
            <person name="Komaki H."/>
            <person name="Oguchi A."/>
        </authorList>
    </citation>
    <scope>NUCLEOTIDE SEQUENCE [LARGE SCALE GENOMIC DNA]</scope>
    <source>
        <strain evidence="1 2">NBRC 16267</strain>
    </source>
</reference>
<dbReference type="Proteomes" id="UP000377595">
    <property type="component" value="Unassembled WGS sequence"/>
</dbReference>
<organism evidence="1 2">
    <name type="scientific">Acrocarpospora pleiomorpha</name>
    <dbReference type="NCBI Taxonomy" id="90975"/>
    <lineage>
        <taxon>Bacteria</taxon>
        <taxon>Bacillati</taxon>
        <taxon>Actinomycetota</taxon>
        <taxon>Actinomycetes</taxon>
        <taxon>Streptosporangiales</taxon>
        <taxon>Streptosporangiaceae</taxon>
        <taxon>Acrocarpospora</taxon>
    </lineage>
</organism>
<sequence length="58" mass="6103">MIPTQPRRLFPLLLLALVALYVLFVIKEPTKAAHLTTNVVSGIAAAAESLTAFLGALG</sequence>